<dbReference type="Proteomes" id="UP000000758">
    <property type="component" value="Chromosome"/>
</dbReference>
<organism evidence="1 2">
    <name type="scientific">Cenarchaeum symbiosum (strain A)</name>
    <dbReference type="NCBI Taxonomy" id="414004"/>
    <lineage>
        <taxon>Archaea</taxon>
        <taxon>Nitrososphaerota</taxon>
        <taxon>Candidatus Cenarchaeales</taxon>
        <taxon>Candidatus Cenarchaeaceae</taxon>
        <taxon>Candidatus Cenarchaeum</taxon>
    </lineage>
</organism>
<evidence type="ECO:0000313" key="1">
    <source>
        <dbReference type="EMBL" id="ABK78165.1"/>
    </source>
</evidence>
<keyword evidence="2" id="KW-1185">Reference proteome</keyword>
<dbReference type="EMBL" id="DP000238">
    <property type="protein sequence ID" value="ABK78165.1"/>
    <property type="molecule type" value="Genomic_DNA"/>
</dbReference>
<proteinExistence type="predicted"/>
<reference evidence="1 2" key="1">
    <citation type="journal article" date="2006" name="Proc. Natl. Acad. Sci. U.S.A.">
        <title>Genomic analysis of the uncultivated marine crenarchaeote Cenarchaeum symbiosum.</title>
        <authorList>
            <person name="Hallam S.J."/>
            <person name="Konstantinidis K.T."/>
            <person name="Putnam N."/>
            <person name="Schleper C."/>
            <person name="Watanabe Y."/>
            <person name="Sugahara J."/>
            <person name="Preston C."/>
            <person name="de la Torre J."/>
            <person name="Richardson P.M."/>
            <person name="DeLong E.F."/>
        </authorList>
    </citation>
    <scope>NUCLEOTIDE SEQUENCE [LARGE SCALE GENOMIC DNA]</scope>
    <source>
        <strain evidence="2">A</strain>
    </source>
</reference>
<evidence type="ECO:0000313" key="2">
    <source>
        <dbReference type="Proteomes" id="UP000000758"/>
    </source>
</evidence>
<dbReference type="STRING" id="414004.CENSYa_1543"/>
<dbReference type="EnsemblBacteria" id="ABK78165">
    <property type="protein sequence ID" value="ABK78165"/>
    <property type="gene ID" value="CENSYa_1543"/>
</dbReference>
<dbReference type="HOGENOM" id="CLU_075233_0_0_2"/>
<protein>
    <submittedName>
        <fullName evidence="1">Uncharacterized protein</fullName>
    </submittedName>
</protein>
<gene>
    <name evidence="1" type="ordered locus">CENSYa_1543</name>
</gene>
<sequence length="233" mass="24140">MRCEKNDYKGRYSWLGMNRKTSGMALTGFAAVFALLALTPASASLLPTGSADSPVLYGMAELTYKNGDGDIVAAHTVHNDLVNYGEGVLIQGVFGTLEANKRPHVICISDAADTVIEEDTVALAFARQSSFSSGATCIVADIETNATTAADDTGSRAIMNATFSSDDGDDNIIAGQTINTLAICDSSTSATALNDCGSTGALFSAVGVDFTGTVSAADTVDVTYTFDLRSPDN</sequence>
<accession>A0RXU8</accession>
<name>A0RXU8_CENSY</name>
<dbReference type="KEGG" id="csy:CENSYa_1543"/>
<dbReference type="AlphaFoldDB" id="A0RXU8"/>